<dbReference type="AlphaFoldDB" id="A0AAE1D058"/>
<feature type="compositionally biased region" description="Polar residues" evidence="1">
    <location>
        <begin position="985"/>
        <end position="1026"/>
    </location>
</feature>
<dbReference type="GO" id="GO:0030670">
    <property type="term" value="C:phagocytic vesicle membrane"/>
    <property type="evidence" value="ECO:0007669"/>
    <property type="project" value="UniProtKB-SubCell"/>
</dbReference>
<dbReference type="Proteomes" id="UP001283361">
    <property type="component" value="Unassembled WGS sequence"/>
</dbReference>
<dbReference type="GO" id="GO:0045087">
    <property type="term" value="P:innate immune response"/>
    <property type="evidence" value="ECO:0007669"/>
    <property type="project" value="UniProtKB-KW"/>
</dbReference>
<feature type="region of interest" description="Disordered" evidence="1">
    <location>
        <begin position="985"/>
        <end position="1087"/>
    </location>
</feature>
<dbReference type="PROSITE" id="PS51412">
    <property type="entry name" value="MACPF_2"/>
    <property type="match status" value="1"/>
</dbReference>
<dbReference type="InterPro" id="IPR036770">
    <property type="entry name" value="Ankyrin_rpt-contain_sf"/>
</dbReference>
<accession>A0AAE1D058</accession>
<feature type="transmembrane region" description="Helical" evidence="2">
    <location>
        <begin position="1097"/>
        <end position="1120"/>
    </location>
</feature>
<reference evidence="4" key="1">
    <citation type="journal article" date="2023" name="G3 (Bethesda)">
        <title>A reference genome for the long-term kleptoplast-retaining sea slug Elysia crispata morphotype clarki.</title>
        <authorList>
            <person name="Eastman K.E."/>
            <person name="Pendleton A.L."/>
            <person name="Shaikh M.A."/>
            <person name="Suttiyut T."/>
            <person name="Ogas R."/>
            <person name="Tomko P."/>
            <person name="Gavelis G."/>
            <person name="Widhalm J.R."/>
            <person name="Wisecaver J.H."/>
        </authorList>
    </citation>
    <scope>NUCLEOTIDE SEQUENCE</scope>
    <source>
        <strain evidence="4">ECLA1</strain>
    </source>
</reference>
<dbReference type="GO" id="GO:0002250">
    <property type="term" value="P:adaptive immune response"/>
    <property type="evidence" value="ECO:0007669"/>
    <property type="project" value="UniProtKB-KW"/>
</dbReference>
<evidence type="ECO:0000256" key="1">
    <source>
        <dbReference type="SAM" id="MobiDB-lite"/>
    </source>
</evidence>
<evidence type="ECO:0000259" key="3">
    <source>
        <dbReference type="PROSITE" id="PS51412"/>
    </source>
</evidence>
<keyword evidence="2" id="KW-0812">Transmembrane</keyword>
<dbReference type="PANTHER" id="PTHR31463:SF1">
    <property type="entry name" value="MACROPHAGE-EXPRESSED GENE 1 PROTEIN"/>
    <property type="match status" value="1"/>
</dbReference>
<feature type="domain" description="MACPF" evidence="3">
    <location>
        <begin position="321"/>
        <end position="653"/>
    </location>
</feature>
<dbReference type="SUPFAM" id="SSF48403">
    <property type="entry name" value="Ankyrin repeat"/>
    <property type="match status" value="1"/>
</dbReference>
<dbReference type="SMART" id="SM00457">
    <property type="entry name" value="MACPF"/>
    <property type="match status" value="1"/>
</dbReference>
<evidence type="ECO:0000313" key="4">
    <source>
        <dbReference type="EMBL" id="KAK3747446.1"/>
    </source>
</evidence>
<comment type="caution">
    <text evidence="4">The sequence shown here is derived from an EMBL/GenBank/DDBJ whole genome shotgun (WGS) entry which is preliminary data.</text>
</comment>
<dbReference type="InterPro" id="IPR020864">
    <property type="entry name" value="MACPF"/>
</dbReference>
<evidence type="ECO:0000256" key="2">
    <source>
        <dbReference type="SAM" id="Phobius"/>
    </source>
</evidence>
<gene>
    <name evidence="4" type="ORF">RRG08_015558</name>
</gene>
<dbReference type="PANTHER" id="PTHR31463">
    <property type="entry name" value="MACROPHAGE-EXPRESSED GENE 1 PROTEIN"/>
    <property type="match status" value="1"/>
</dbReference>
<proteinExistence type="predicted"/>
<sequence length="1173" mass="128624">MANLYLRHTNAELYFLKHKFQTSICCSTNLRPLSPAAQVSYLYLLQHKSHTYLLQHKSQISISCSTSLRPLFLAAQISDLYLLQNKSQTSISSSTNLRPLSPAVQVSDLYLLQHKSQTSISCSTSLTPLYSAVQVSDLYLLQNKSQTSISCSTSLRPLYPTAQVSHLYILQYKSQTTISCSTSLRPLYPAAQVSHLYVLQNKSQTSIFCSTNLRPLSPAVQVSDLYLLQHKSQTSISCSTSLRPLYSAVQVSDHYLLQHKSHTYLLQHKSHTSMSCSTSLTPLSPAAQISDLYILQYKSQTTISCSTSLRPLCPAAQISDLYVLQHKSHTSISCSTNLRPLSPAAQVLPGLSWDNLRNVESAPAIRYNYSMCRLTDDGHFLIPDNVFIIPLKRSKMQTFAELIDEWKNFRSVTAKSINANAGFQLANYAISGTFSKEYAQVKGQQIEDKSATIRIQLRYHRYKAKLRPGILLSPEFKSSLLGIATHLEMNQTDRARYESEVLVRSFGTHYLTSVTAGAGLVKEDYVKRSYVEKNKDDRTSMLMSANGAFQETFSMTLGPEEKKRDQFTESGGYLSNLTHSYTETLGGDVFLAGGMTASDWAMNIDSNLVAMDRTGDPLFMLITQKTLPELPLATVELLEAMVRDSINLYYKMNVIPGCTDRTYSKFSVTANFDDGSCKTQAETGLALGGIYQMCESRGEALEKDPCGNVDKRNALTGEMSCPAGFVSVLLHEGNGPDIVEYHKKCSWCNLMSTCCETIPKVGYPHYKTYWCSGRADKLDHDLINVGQRSRGKRQTPTQTKAQSSLNSILNSARANSKMPDDKLGYSFGGVYTHSSDNLVTNTRTCPEGFYPREILLGLNVCISDEYDQTSSLSIPFGGFFSCSTGNPLASVDSELERKKDARPLEKFLVKTKKGVAKWPKKCPTGYSQHLAIEVNGCAIHYCAESGAIRGTKLPNVRRPPFSLEPPESEDGPELVFDQASMSWTAKSRVQGSPQANVHKMSQQSSSSFHTVHNSGPVAGQNTQIQRASGPASGLPGPGPSGTGQAASGPASLQAASGPGGTSLAASGPHSGQRVQTQRASGPDGKSQEGYMMIKSDVLIGVIVAVVCLIAIAVAVAVYVVRLRELREKKPHTEVTPLRAQGIFSSGFEQAEERQAADANDTHRSSYTSATLVV</sequence>
<name>A0AAE1D058_9GAST</name>
<keyword evidence="5" id="KW-1185">Reference proteome</keyword>
<dbReference type="CDD" id="cd22579">
    <property type="entry name" value="MPEG1_P2"/>
    <property type="match status" value="1"/>
</dbReference>
<evidence type="ECO:0000313" key="5">
    <source>
        <dbReference type="Proteomes" id="UP001283361"/>
    </source>
</evidence>
<dbReference type="EMBL" id="JAWDGP010006085">
    <property type="protein sequence ID" value="KAK3747446.1"/>
    <property type="molecule type" value="Genomic_DNA"/>
</dbReference>
<keyword evidence="2" id="KW-0472">Membrane</keyword>
<protein>
    <recommendedName>
        <fullName evidence="3">MACPF domain-containing protein</fullName>
    </recommendedName>
</protein>
<dbReference type="Pfam" id="PF01823">
    <property type="entry name" value="MACPF"/>
    <property type="match status" value="1"/>
</dbReference>
<feature type="region of interest" description="Disordered" evidence="1">
    <location>
        <begin position="953"/>
        <end position="973"/>
    </location>
</feature>
<keyword evidence="2" id="KW-1133">Transmembrane helix</keyword>
<dbReference type="InterPro" id="IPR039707">
    <property type="entry name" value="MPEG1"/>
</dbReference>
<organism evidence="4 5">
    <name type="scientific">Elysia crispata</name>
    <name type="common">lettuce slug</name>
    <dbReference type="NCBI Taxonomy" id="231223"/>
    <lineage>
        <taxon>Eukaryota</taxon>
        <taxon>Metazoa</taxon>
        <taxon>Spiralia</taxon>
        <taxon>Lophotrochozoa</taxon>
        <taxon>Mollusca</taxon>
        <taxon>Gastropoda</taxon>
        <taxon>Heterobranchia</taxon>
        <taxon>Euthyneura</taxon>
        <taxon>Panpulmonata</taxon>
        <taxon>Sacoglossa</taxon>
        <taxon>Placobranchoidea</taxon>
        <taxon>Plakobranchidae</taxon>
        <taxon>Elysia</taxon>
    </lineage>
</organism>